<gene>
    <name evidence="1" type="ORF">KVT40_005347</name>
</gene>
<comment type="caution">
    <text evidence="1">The sequence shown here is derived from an EMBL/GenBank/DDBJ whole genome shotgun (WGS) entry which is preliminary data.</text>
</comment>
<dbReference type="Proteomes" id="UP000809789">
    <property type="component" value="Unassembled WGS sequence"/>
</dbReference>
<proteinExistence type="predicted"/>
<dbReference type="AlphaFoldDB" id="A0A8K0PFB1"/>
<keyword evidence="2" id="KW-1185">Reference proteome</keyword>
<protein>
    <submittedName>
        <fullName evidence="1">Uncharacterized protein</fullName>
    </submittedName>
</protein>
<name>A0A8K0PFB1_9PEZI</name>
<sequence length="101" mass="10731">MAAVNAIVFKNNSAVTLRPSYSIMGDHWAGLGGWVSSGNEVTINLNNAGLPEHTNIDFAAQENANLAVHYWKYPHAFVYSATAPNQLTITATSQAGGVVLT</sequence>
<accession>A0A8K0PFB1</accession>
<reference evidence="1" key="1">
    <citation type="submission" date="2021-07" db="EMBL/GenBank/DDBJ databases">
        <title>Elsinoe batatas strain:CRI-CJ2 Genome sequencing and assembly.</title>
        <authorList>
            <person name="Huang L."/>
        </authorList>
    </citation>
    <scope>NUCLEOTIDE SEQUENCE</scope>
    <source>
        <strain evidence="1">CRI-CJ2</strain>
    </source>
</reference>
<evidence type="ECO:0000313" key="2">
    <source>
        <dbReference type="Proteomes" id="UP000809789"/>
    </source>
</evidence>
<evidence type="ECO:0000313" key="1">
    <source>
        <dbReference type="EMBL" id="KAG8626402.1"/>
    </source>
</evidence>
<dbReference type="EMBL" id="JAESVG020000006">
    <property type="protein sequence ID" value="KAG8626402.1"/>
    <property type="molecule type" value="Genomic_DNA"/>
</dbReference>
<organism evidence="1 2">
    <name type="scientific">Elsinoe batatas</name>
    <dbReference type="NCBI Taxonomy" id="2601811"/>
    <lineage>
        <taxon>Eukaryota</taxon>
        <taxon>Fungi</taxon>
        <taxon>Dikarya</taxon>
        <taxon>Ascomycota</taxon>
        <taxon>Pezizomycotina</taxon>
        <taxon>Dothideomycetes</taxon>
        <taxon>Dothideomycetidae</taxon>
        <taxon>Myriangiales</taxon>
        <taxon>Elsinoaceae</taxon>
        <taxon>Elsinoe</taxon>
    </lineage>
</organism>